<organism evidence="3 4">
    <name type="scientific">Coilia grayii</name>
    <name type="common">Gray's grenadier anchovy</name>
    <dbReference type="NCBI Taxonomy" id="363190"/>
    <lineage>
        <taxon>Eukaryota</taxon>
        <taxon>Metazoa</taxon>
        <taxon>Chordata</taxon>
        <taxon>Craniata</taxon>
        <taxon>Vertebrata</taxon>
        <taxon>Euteleostomi</taxon>
        <taxon>Actinopterygii</taxon>
        <taxon>Neopterygii</taxon>
        <taxon>Teleostei</taxon>
        <taxon>Clupei</taxon>
        <taxon>Clupeiformes</taxon>
        <taxon>Clupeoidei</taxon>
        <taxon>Engraulidae</taxon>
        <taxon>Coilinae</taxon>
        <taxon>Coilia</taxon>
    </lineage>
</organism>
<evidence type="ECO:0000259" key="2">
    <source>
        <dbReference type="PROSITE" id="PS51471"/>
    </source>
</evidence>
<evidence type="ECO:0000256" key="1">
    <source>
        <dbReference type="SAM" id="MobiDB-lite"/>
    </source>
</evidence>
<protein>
    <recommendedName>
        <fullName evidence="2">Fe2OG dioxygenase domain-containing protein</fullName>
    </recommendedName>
</protein>
<evidence type="ECO:0000313" key="3">
    <source>
        <dbReference type="EMBL" id="KAL2093913.1"/>
    </source>
</evidence>
<gene>
    <name evidence="3" type="ORF">ACEWY4_011225</name>
</gene>
<dbReference type="AlphaFoldDB" id="A0ABD1K472"/>
<dbReference type="PROSITE" id="PS51471">
    <property type="entry name" value="FE2OG_OXY"/>
    <property type="match status" value="1"/>
</dbReference>
<dbReference type="EMBL" id="JBHFQA010000009">
    <property type="protein sequence ID" value="KAL2093913.1"/>
    <property type="molecule type" value="Genomic_DNA"/>
</dbReference>
<dbReference type="InterPro" id="IPR026992">
    <property type="entry name" value="DIOX_N"/>
</dbReference>
<feature type="domain" description="Fe2OG dioxygenase" evidence="2">
    <location>
        <begin position="168"/>
        <end position="274"/>
    </location>
</feature>
<dbReference type="InterPro" id="IPR027443">
    <property type="entry name" value="IPNS-like_sf"/>
</dbReference>
<evidence type="ECO:0000313" key="4">
    <source>
        <dbReference type="Proteomes" id="UP001591681"/>
    </source>
</evidence>
<dbReference type="PANTHER" id="PTHR31025">
    <property type="entry name" value="SI:CH211-196P9.1-RELATED"/>
    <property type="match status" value="1"/>
</dbReference>
<dbReference type="Proteomes" id="UP001591681">
    <property type="component" value="Unassembled WGS sequence"/>
</dbReference>
<keyword evidence="4" id="KW-1185">Reference proteome</keyword>
<dbReference type="Gene3D" id="2.60.120.330">
    <property type="entry name" value="B-lactam Antibiotic, Isopenicillin N Synthase, Chain"/>
    <property type="match status" value="1"/>
</dbReference>
<dbReference type="PANTHER" id="PTHR31025:SF30">
    <property type="entry name" value="SI:DKEY-15H8.17"/>
    <property type="match status" value="1"/>
</dbReference>
<dbReference type="SUPFAM" id="SSF51197">
    <property type="entry name" value="Clavaminate synthase-like"/>
    <property type="match status" value="1"/>
</dbReference>
<feature type="region of interest" description="Disordered" evidence="1">
    <location>
        <begin position="306"/>
        <end position="354"/>
    </location>
</feature>
<name>A0ABD1K472_9TELE</name>
<dbReference type="Pfam" id="PF03171">
    <property type="entry name" value="2OG-FeII_Oxy"/>
    <property type="match status" value="1"/>
</dbReference>
<dbReference type="InterPro" id="IPR005123">
    <property type="entry name" value="Oxoglu/Fe-dep_dioxygenase_dom"/>
</dbReference>
<accession>A0ABD1K472</accession>
<reference evidence="3 4" key="1">
    <citation type="submission" date="2024-09" db="EMBL/GenBank/DDBJ databases">
        <title>A chromosome-level genome assembly of Gray's grenadier anchovy, Coilia grayii.</title>
        <authorList>
            <person name="Fu Z."/>
        </authorList>
    </citation>
    <scope>NUCLEOTIDE SEQUENCE [LARGE SCALE GENOMIC DNA]</scope>
    <source>
        <strain evidence="3">G4</strain>
        <tissue evidence="3">Muscle</tissue>
    </source>
</reference>
<sequence>MEIPIVNFEGYTLEESNISSEDLQKLCNSLKTAFTNVGFVYLKNTGITQHEVNEVMNISKEFFDLPAEMKLPLSRSTYSDPNHGWVSLERERLNPQRPGDLKEAFNTRLLQSDIKWPENVPGFREKQVSFFMRCKDLSLKVLKLMGRSLGLDPDVFVSAHKCIGTDKNGTTLRTLYYPPVQSDHAKEGQLRCGEHSDYGSITLLFQSPEGGLEVLSRSGEYISAPYIPGTALLNIADLMQRWTSDVFISAIHRVPLPPPGNSNTRQSLAFFVHPDDEVLITCCDGSNKYPPINSVDYLMERFKESYGRQTQDSSTSSSIQEFASSHRSASPGPSSSSQPLSSISASTRSSSCRSPDVDWADNFNIPWKKFPEELIQFLERGKRPSPQMRREMVRIVVCDMMQKSLHISKRHTTVVAKNIVAKYPKSLQDVVTGDMIGSGYDSLVKELQNRIENTKHSTTAKMRKRKLHTESDTDEMPPEKTAAIQDTYGCIKWDLKFLPLGETAESQQGSREKLQSLFKLNAPNQDLIKQLTRATFYTQRKDINNGKEIKYLLEDWPFLFDEIGMAIHFEELTGVSLKETFIRNVDLTGERLLNYMKTVAVAKSKRFLQAVAKIQLMRGEHTGSSEDVMEMVLLLLSYFDEKKDVMFSYVEDTCLAGEVQMDQVPLTPTIIVCGQSCYSARRWMLSVDRIIVQDSIPSFISALCLMFGSFYCFNIHYPAGLASTLEFLQRCFFSINPEKGTKVEKTRTSCLHVNNRVLTLIQDLSEWRTQ</sequence>
<dbReference type="InterPro" id="IPR044861">
    <property type="entry name" value="IPNS-like_FE2OG_OXY"/>
</dbReference>
<dbReference type="Pfam" id="PF14226">
    <property type="entry name" value="DIOX_N"/>
    <property type="match status" value="1"/>
</dbReference>
<proteinExistence type="predicted"/>
<comment type="caution">
    <text evidence="3">The sequence shown here is derived from an EMBL/GenBank/DDBJ whole genome shotgun (WGS) entry which is preliminary data.</text>
</comment>
<dbReference type="FunFam" id="2.60.120.330:FF:000038">
    <property type="entry name" value="Si:dkey-10o6.2"/>
    <property type="match status" value="1"/>
</dbReference>
<feature type="compositionally biased region" description="Low complexity" evidence="1">
    <location>
        <begin position="313"/>
        <end position="354"/>
    </location>
</feature>
<feature type="region of interest" description="Disordered" evidence="1">
    <location>
        <begin position="455"/>
        <end position="477"/>
    </location>
</feature>